<dbReference type="GO" id="GO:0016788">
    <property type="term" value="F:hydrolase activity, acting on ester bonds"/>
    <property type="evidence" value="ECO:0007669"/>
    <property type="project" value="InterPro"/>
</dbReference>
<feature type="binding site" evidence="4">
    <location>
        <position position="122"/>
    </location>
    <ligand>
        <name>a divalent metal cation</name>
        <dbReference type="ChEBI" id="CHEBI:60240"/>
        <label>2</label>
    </ligand>
</feature>
<dbReference type="PIRSF" id="PIRSF005902">
    <property type="entry name" value="DNase_TatD"/>
    <property type="match status" value="1"/>
</dbReference>
<proteinExistence type="inferred from homology"/>
<dbReference type="PROSITE" id="PS01091">
    <property type="entry name" value="TATD_3"/>
    <property type="match status" value="1"/>
</dbReference>
<protein>
    <submittedName>
        <fullName evidence="5">TatD DNase family protein</fullName>
        <ecNumber evidence="5">3.1.21.-</ecNumber>
    </submittedName>
</protein>
<dbReference type="Proteomes" id="UP001262032">
    <property type="component" value="Unassembled WGS sequence"/>
</dbReference>
<feature type="binding site" evidence="4">
    <location>
        <position position="194"/>
    </location>
    <ligand>
        <name>a divalent metal cation</name>
        <dbReference type="ChEBI" id="CHEBI:60240"/>
        <label>1</label>
    </ligand>
</feature>
<evidence type="ECO:0000256" key="4">
    <source>
        <dbReference type="PIRSR" id="PIRSR005902-1"/>
    </source>
</evidence>
<dbReference type="InterPro" id="IPR001130">
    <property type="entry name" value="TatD-like"/>
</dbReference>
<name>A0AAW8NHL6_PSEOX</name>
<dbReference type="CDD" id="cd01310">
    <property type="entry name" value="TatD_DNAse"/>
    <property type="match status" value="1"/>
</dbReference>
<dbReference type="EMBL" id="JAVDWN010000034">
    <property type="protein sequence ID" value="MDR7166235.1"/>
    <property type="molecule type" value="Genomic_DNA"/>
</dbReference>
<dbReference type="NCBIfam" id="NF041926">
    <property type="entry name" value="QatD"/>
    <property type="match status" value="1"/>
</dbReference>
<dbReference type="InterPro" id="IPR032466">
    <property type="entry name" value="Metal_Hydrolase"/>
</dbReference>
<dbReference type="SUPFAM" id="SSF51556">
    <property type="entry name" value="Metallo-dependent hydrolases"/>
    <property type="match status" value="1"/>
</dbReference>
<dbReference type="GO" id="GO:0046872">
    <property type="term" value="F:metal ion binding"/>
    <property type="evidence" value="ECO:0007669"/>
    <property type="project" value="UniProtKB-KW"/>
</dbReference>
<keyword evidence="2 4" id="KW-0479">Metal-binding</keyword>
<dbReference type="PANTHER" id="PTHR46317">
    <property type="entry name" value="HYDROLASE OF PHP SUPERFAMILY-RELATED PROTEIN"/>
    <property type="match status" value="1"/>
</dbReference>
<dbReference type="EC" id="3.1.21.-" evidence="5"/>
<comment type="caution">
    <text evidence="5">The sequence shown here is derived from an EMBL/GenBank/DDBJ whole genome shotgun (WGS) entry which is preliminary data.</text>
</comment>
<evidence type="ECO:0000313" key="5">
    <source>
        <dbReference type="EMBL" id="MDR7166235.1"/>
    </source>
</evidence>
<evidence type="ECO:0000256" key="2">
    <source>
        <dbReference type="ARBA" id="ARBA00022723"/>
    </source>
</evidence>
<dbReference type="AlphaFoldDB" id="A0AAW8NHL6"/>
<gene>
    <name evidence="5" type="ORF">J2X12_004289</name>
</gene>
<sequence>MIDFHCHLDLYPDPHEVAAEAQRRGIGVLSVTTTPSAWQGTSKLAVGRSAIKTAIGLHPQIARERKHEIGLFERYLPETQFVGEIGLDGSPELRASWSDQELVFERILRACGEAGNKVLSVHSRRAADPVMAMLEKHKGTNTPILHWFSGTQSQLKRAIGIDCWFSVGPSMLAGAKGKSLVAKMPKNRILLETDGPFTQFRQTSSKPWDVAEACRLLANLWEEEHGAAEQQIRYNEGALLGLTR</sequence>
<dbReference type="Gene3D" id="3.20.20.140">
    <property type="entry name" value="Metal-dependent hydrolases"/>
    <property type="match status" value="1"/>
</dbReference>
<dbReference type="GeneID" id="97424638"/>
<dbReference type="InterPro" id="IPR018228">
    <property type="entry name" value="DNase_TatD-rel_CS"/>
</dbReference>
<feature type="binding site" evidence="4">
    <location>
        <position position="5"/>
    </location>
    <ligand>
        <name>a divalent metal cation</name>
        <dbReference type="ChEBI" id="CHEBI:60240"/>
        <label>1</label>
    </ligand>
</feature>
<dbReference type="Pfam" id="PF01026">
    <property type="entry name" value="TatD_DNase"/>
    <property type="match status" value="1"/>
</dbReference>
<evidence type="ECO:0000256" key="3">
    <source>
        <dbReference type="ARBA" id="ARBA00022801"/>
    </source>
</evidence>
<dbReference type="PANTHER" id="PTHR46317:SF1">
    <property type="entry name" value="HYDROLASE, TATD FAMILY"/>
    <property type="match status" value="1"/>
</dbReference>
<evidence type="ECO:0000256" key="1">
    <source>
        <dbReference type="ARBA" id="ARBA00009275"/>
    </source>
</evidence>
<feature type="binding site" evidence="4">
    <location>
        <position position="146"/>
    </location>
    <ligand>
        <name>a divalent metal cation</name>
        <dbReference type="ChEBI" id="CHEBI:60240"/>
        <label>2</label>
    </ligand>
</feature>
<keyword evidence="3 5" id="KW-0378">Hydrolase</keyword>
<accession>A0AAW8NHL6</accession>
<comment type="similarity">
    <text evidence="1">Belongs to the metallo-dependent hydrolases superfamily. TatD-type hydrolase family.</text>
</comment>
<evidence type="ECO:0000313" key="6">
    <source>
        <dbReference type="Proteomes" id="UP001262032"/>
    </source>
</evidence>
<organism evidence="5 6">
    <name type="scientific">Pseudarthrobacter oxydans</name>
    <name type="common">Arthrobacter oxydans</name>
    <dbReference type="NCBI Taxonomy" id="1671"/>
    <lineage>
        <taxon>Bacteria</taxon>
        <taxon>Bacillati</taxon>
        <taxon>Actinomycetota</taxon>
        <taxon>Actinomycetes</taxon>
        <taxon>Micrococcales</taxon>
        <taxon>Micrococcaceae</taxon>
        <taxon>Pseudarthrobacter</taxon>
    </lineage>
</organism>
<feature type="binding site" evidence="4">
    <location>
        <position position="84"/>
    </location>
    <ligand>
        <name>a divalent metal cation</name>
        <dbReference type="ChEBI" id="CHEBI:60240"/>
        <label>1</label>
    </ligand>
</feature>
<feature type="binding site" evidence="4">
    <location>
        <position position="7"/>
    </location>
    <ligand>
        <name>a divalent metal cation</name>
        <dbReference type="ChEBI" id="CHEBI:60240"/>
        <label>1</label>
    </ligand>
</feature>
<dbReference type="RefSeq" id="WP_310114779.1">
    <property type="nucleotide sequence ID" value="NZ_JAVDTN010000031.1"/>
</dbReference>
<dbReference type="InterPro" id="IPR049677">
    <property type="entry name" value="QatD"/>
</dbReference>
<reference evidence="5" key="1">
    <citation type="submission" date="2023-07" db="EMBL/GenBank/DDBJ databases">
        <title>Sorghum-associated microbial communities from plants grown in Nebraska, USA.</title>
        <authorList>
            <person name="Schachtman D."/>
        </authorList>
    </citation>
    <scope>NUCLEOTIDE SEQUENCE</scope>
    <source>
        <strain evidence="5">BE261</strain>
    </source>
</reference>